<dbReference type="PROSITE" id="PS51123">
    <property type="entry name" value="OMPA_2"/>
    <property type="match status" value="1"/>
</dbReference>
<dbReference type="PANTHER" id="PTHR30329">
    <property type="entry name" value="STATOR ELEMENT OF FLAGELLAR MOTOR COMPLEX"/>
    <property type="match status" value="1"/>
</dbReference>
<dbReference type="InterPro" id="IPR050330">
    <property type="entry name" value="Bact_OuterMem_StrucFunc"/>
</dbReference>
<dbReference type="PRINTS" id="PR01021">
    <property type="entry name" value="OMPADOMAIN"/>
</dbReference>
<dbReference type="PANTHER" id="PTHR30329:SF21">
    <property type="entry name" value="LIPOPROTEIN YIAD-RELATED"/>
    <property type="match status" value="1"/>
</dbReference>
<dbReference type="InterPro" id="IPR006690">
    <property type="entry name" value="OMPA-like_CS"/>
</dbReference>
<evidence type="ECO:0000256" key="2">
    <source>
        <dbReference type="ARBA" id="ARBA00023136"/>
    </source>
</evidence>
<dbReference type="InterPro" id="IPR006664">
    <property type="entry name" value="OMP_bac"/>
</dbReference>
<reference evidence="6" key="1">
    <citation type="submission" date="2022-10" db="EMBL/GenBank/DDBJ databases">
        <title>Gaoshiqiia sediminis gen. nov., sp. nov., isolated from coastal sediment.</title>
        <authorList>
            <person name="Yu W.X."/>
            <person name="Mu D.S."/>
            <person name="Du J.Z."/>
            <person name="Liang Y.Q."/>
        </authorList>
    </citation>
    <scope>NUCLEOTIDE SEQUENCE</scope>
    <source>
        <strain evidence="6">A06</strain>
    </source>
</reference>
<dbReference type="Gene3D" id="3.30.1330.60">
    <property type="entry name" value="OmpA-like domain"/>
    <property type="match status" value="1"/>
</dbReference>
<dbReference type="Pfam" id="PF00691">
    <property type="entry name" value="OmpA"/>
    <property type="match status" value="1"/>
</dbReference>
<evidence type="ECO:0000256" key="1">
    <source>
        <dbReference type="ARBA" id="ARBA00004442"/>
    </source>
</evidence>
<keyword evidence="2 4" id="KW-0472">Membrane</keyword>
<dbReference type="PROSITE" id="PS01068">
    <property type="entry name" value="OMPA_1"/>
    <property type="match status" value="1"/>
</dbReference>
<dbReference type="InterPro" id="IPR036737">
    <property type="entry name" value="OmpA-like_sf"/>
</dbReference>
<name>A0AA41Y907_9BACT</name>
<evidence type="ECO:0000313" key="6">
    <source>
        <dbReference type="EMBL" id="MCW0483806.1"/>
    </source>
</evidence>
<sequence length="127" mass="13780">MVEFDSSVLFALNSFSLTGDATANLDKLYIILSEYPDTNIEIQGHTDSSGSEAYNQTLSEQRAGSVSSYLLKKGVGANRVTTKGYGELSPKYDNATETGRIQNRRVEFVITANEKMISEAEAEAAGN</sequence>
<feature type="domain" description="OmpA-like" evidence="5">
    <location>
        <begin position="1"/>
        <end position="114"/>
    </location>
</feature>
<dbReference type="SUPFAM" id="SSF103088">
    <property type="entry name" value="OmpA-like"/>
    <property type="match status" value="1"/>
</dbReference>
<dbReference type="CDD" id="cd07185">
    <property type="entry name" value="OmpA_C-like"/>
    <property type="match status" value="1"/>
</dbReference>
<evidence type="ECO:0000256" key="4">
    <source>
        <dbReference type="PROSITE-ProRule" id="PRU00473"/>
    </source>
</evidence>
<dbReference type="GO" id="GO:0009279">
    <property type="term" value="C:cell outer membrane"/>
    <property type="evidence" value="ECO:0007669"/>
    <property type="project" value="UniProtKB-SubCell"/>
</dbReference>
<evidence type="ECO:0000259" key="5">
    <source>
        <dbReference type="PROSITE" id="PS51123"/>
    </source>
</evidence>
<dbReference type="InterPro" id="IPR006665">
    <property type="entry name" value="OmpA-like"/>
</dbReference>
<dbReference type="PRINTS" id="PR01023">
    <property type="entry name" value="NAFLGMOTY"/>
</dbReference>
<accession>A0AA41Y907</accession>
<keyword evidence="7" id="KW-1185">Reference proteome</keyword>
<keyword evidence="3" id="KW-0998">Cell outer membrane</keyword>
<dbReference type="AlphaFoldDB" id="A0AA41Y907"/>
<gene>
    <name evidence="6" type="ORF">N2K84_13770</name>
</gene>
<comment type="caution">
    <text evidence="6">The sequence shown here is derived from an EMBL/GenBank/DDBJ whole genome shotgun (WGS) entry which is preliminary data.</text>
</comment>
<organism evidence="6 7">
    <name type="scientific">Gaoshiqia sediminis</name>
    <dbReference type="NCBI Taxonomy" id="2986998"/>
    <lineage>
        <taxon>Bacteria</taxon>
        <taxon>Pseudomonadati</taxon>
        <taxon>Bacteroidota</taxon>
        <taxon>Bacteroidia</taxon>
        <taxon>Marinilabiliales</taxon>
        <taxon>Prolixibacteraceae</taxon>
        <taxon>Gaoshiqia</taxon>
    </lineage>
</organism>
<dbReference type="Proteomes" id="UP001163821">
    <property type="component" value="Unassembled WGS sequence"/>
</dbReference>
<protein>
    <submittedName>
        <fullName evidence="6">OmpA family protein</fullName>
    </submittedName>
</protein>
<evidence type="ECO:0000256" key="3">
    <source>
        <dbReference type="ARBA" id="ARBA00023237"/>
    </source>
</evidence>
<dbReference type="EMBL" id="JAPAAF010000022">
    <property type="protein sequence ID" value="MCW0483806.1"/>
    <property type="molecule type" value="Genomic_DNA"/>
</dbReference>
<comment type="subcellular location">
    <subcellularLocation>
        <location evidence="1">Cell outer membrane</location>
    </subcellularLocation>
</comment>
<proteinExistence type="predicted"/>
<evidence type="ECO:0000313" key="7">
    <source>
        <dbReference type="Proteomes" id="UP001163821"/>
    </source>
</evidence>